<dbReference type="GO" id="GO:0000287">
    <property type="term" value="F:magnesium ion binding"/>
    <property type="evidence" value="ECO:0007669"/>
    <property type="project" value="UniProtKB-UniRule"/>
</dbReference>
<evidence type="ECO:0000256" key="4">
    <source>
        <dbReference type="ARBA" id="ARBA00022605"/>
    </source>
</evidence>
<dbReference type="PANTHER" id="PTHR21087">
    <property type="entry name" value="SHIKIMATE KINASE"/>
    <property type="match status" value="1"/>
</dbReference>
<comment type="similarity">
    <text evidence="2 11">Belongs to the shikimate kinase family.</text>
</comment>
<feature type="binding site" evidence="11">
    <location>
        <position position="125"/>
    </location>
    <ligand>
        <name>ATP</name>
        <dbReference type="ChEBI" id="CHEBI:30616"/>
    </ligand>
</feature>
<dbReference type="SUPFAM" id="SSF52540">
    <property type="entry name" value="P-loop containing nucleoside triphosphate hydrolases"/>
    <property type="match status" value="1"/>
</dbReference>
<dbReference type="GO" id="GO:0009423">
    <property type="term" value="P:chorismate biosynthetic process"/>
    <property type="evidence" value="ECO:0007669"/>
    <property type="project" value="UniProtKB-UniRule"/>
</dbReference>
<dbReference type="GO" id="GO:0009073">
    <property type="term" value="P:aromatic amino acid family biosynthetic process"/>
    <property type="evidence" value="ECO:0007669"/>
    <property type="project" value="UniProtKB-KW"/>
</dbReference>
<dbReference type="PANTHER" id="PTHR21087:SF16">
    <property type="entry name" value="SHIKIMATE KINASE 1, CHLOROPLASTIC"/>
    <property type="match status" value="1"/>
</dbReference>
<evidence type="ECO:0000256" key="11">
    <source>
        <dbReference type="HAMAP-Rule" id="MF_00109"/>
    </source>
</evidence>
<evidence type="ECO:0000256" key="5">
    <source>
        <dbReference type="ARBA" id="ARBA00022679"/>
    </source>
</evidence>
<keyword evidence="9 11" id="KW-0057">Aromatic amino acid biosynthesis</keyword>
<feature type="binding site" evidence="11">
    <location>
        <position position="19"/>
    </location>
    <ligand>
        <name>Mg(2+)</name>
        <dbReference type="ChEBI" id="CHEBI:18420"/>
    </ligand>
</feature>
<feature type="binding site" evidence="11">
    <location>
        <begin position="15"/>
        <end position="20"/>
    </location>
    <ligand>
        <name>ATP</name>
        <dbReference type="ChEBI" id="CHEBI:30616"/>
    </ligand>
</feature>
<evidence type="ECO:0000256" key="1">
    <source>
        <dbReference type="ARBA" id="ARBA00004842"/>
    </source>
</evidence>
<sequence length="194" mass="21442">MFIPKRKIILTGYRATGKTLVGLTLAEHLGLEFIDMDELLVARAGKSIRQIVAQQGWGQFRLLERDLLAEMVCRKDVVLSTGGGAILHQDIWNLLRQTGLVVWLTADIDTICRRLSEDPNSSAQRPTLTDSDIYAEVAQVLAERDPLYEKGSHLAVDTSNKSAGEIVHIIETALGDDAFLRAVEASLPKDPIYC</sequence>
<dbReference type="Pfam" id="PF01202">
    <property type="entry name" value="SKI"/>
    <property type="match status" value="1"/>
</dbReference>
<keyword evidence="8 11" id="KW-0067">ATP-binding</keyword>
<comment type="function">
    <text evidence="11">Catalyzes the specific phosphorylation of the 3-hydroxyl group of shikimic acid using ATP as a cosubstrate.</text>
</comment>
<dbReference type="InterPro" id="IPR031322">
    <property type="entry name" value="Shikimate/glucono_kinase"/>
</dbReference>
<feature type="binding site" evidence="11">
    <location>
        <position position="144"/>
    </location>
    <ligand>
        <name>substrate</name>
    </ligand>
</feature>
<dbReference type="GO" id="GO:0005524">
    <property type="term" value="F:ATP binding"/>
    <property type="evidence" value="ECO:0007669"/>
    <property type="project" value="UniProtKB-UniRule"/>
</dbReference>
<organism evidence="12 13">
    <name type="scientific">Thiovibrio frasassiensis</name>
    <dbReference type="NCBI Taxonomy" id="2984131"/>
    <lineage>
        <taxon>Bacteria</taxon>
        <taxon>Pseudomonadati</taxon>
        <taxon>Thermodesulfobacteriota</taxon>
        <taxon>Desulfobulbia</taxon>
        <taxon>Desulfobulbales</taxon>
        <taxon>Thiovibrionaceae</taxon>
        <taxon>Thiovibrio</taxon>
    </lineage>
</organism>
<dbReference type="InterPro" id="IPR023000">
    <property type="entry name" value="Shikimate_kinase_CS"/>
</dbReference>
<gene>
    <name evidence="11" type="primary">aroK</name>
    <name evidence="12" type="ORF">OLX77_05055</name>
</gene>
<keyword evidence="13" id="KW-1185">Reference proteome</keyword>
<feature type="binding site" evidence="11">
    <location>
        <position position="83"/>
    </location>
    <ligand>
        <name>substrate</name>
    </ligand>
</feature>
<name>A0A9X4MF70_9BACT</name>
<dbReference type="GO" id="GO:0008652">
    <property type="term" value="P:amino acid biosynthetic process"/>
    <property type="evidence" value="ECO:0007669"/>
    <property type="project" value="UniProtKB-KW"/>
</dbReference>
<keyword evidence="4 11" id="KW-0028">Amino-acid biosynthesis</keyword>
<dbReference type="EC" id="2.7.1.71" evidence="3 11"/>
<keyword evidence="11" id="KW-0460">Magnesium</keyword>
<comment type="cofactor">
    <cofactor evidence="11">
        <name>Mg(2+)</name>
        <dbReference type="ChEBI" id="CHEBI:18420"/>
    </cofactor>
    <text evidence="11">Binds 1 Mg(2+) ion per subunit.</text>
</comment>
<evidence type="ECO:0000256" key="2">
    <source>
        <dbReference type="ARBA" id="ARBA00006997"/>
    </source>
</evidence>
<evidence type="ECO:0000256" key="9">
    <source>
        <dbReference type="ARBA" id="ARBA00023141"/>
    </source>
</evidence>
<accession>A0A9X4MF70</accession>
<dbReference type="AlphaFoldDB" id="A0A9X4MF70"/>
<feature type="binding site" evidence="11">
    <location>
        <position position="37"/>
    </location>
    <ligand>
        <name>substrate</name>
    </ligand>
</feature>
<dbReference type="GO" id="GO:0005829">
    <property type="term" value="C:cytosol"/>
    <property type="evidence" value="ECO:0007669"/>
    <property type="project" value="TreeGrafter"/>
</dbReference>
<dbReference type="GO" id="GO:0004765">
    <property type="term" value="F:shikimate kinase activity"/>
    <property type="evidence" value="ECO:0007669"/>
    <property type="project" value="UniProtKB-UniRule"/>
</dbReference>
<keyword evidence="11" id="KW-0479">Metal-binding</keyword>
<dbReference type="Gene3D" id="3.40.50.300">
    <property type="entry name" value="P-loop containing nucleotide triphosphate hydrolases"/>
    <property type="match status" value="1"/>
</dbReference>
<protein>
    <recommendedName>
        <fullName evidence="3 11">Shikimate kinase</fullName>
        <shortName evidence="11">SK</shortName>
        <ecNumber evidence="3 11">2.7.1.71</ecNumber>
    </recommendedName>
</protein>
<evidence type="ECO:0000313" key="12">
    <source>
        <dbReference type="EMBL" id="MDG4475527.1"/>
    </source>
</evidence>
<evidence type="ECO:0000256" key="6">
    <source>
        <dbReference type="ARBA" id="ARBA00022741"/>
    </source>
</evidence>
<comment type="catalytic activity">
    <reaction evidence="10 11">
        <text>shikimate + ATP = 3-phosphoshikimate + ADP + H(+)</text>
        <dbReference type="Rhea" id="RHEA:13121"/>
        <dbReference type="ChEBI" id="CHEBI:15378"/>
        <dbReference type="ChEBI" id="CHEBI:30616"/>
        <dbReference type="ChEBI" id="CHEBI:36208"/>
        <dbReference type="ChEBI" id="CHEBI:145989"/>
        <dbReference type="ChEBI" id="CHEBI:456216"/>
        <dbReference type="EC" id="2.7.1.71"/>
    </reaction>
</comment>
<dbReference type="RefSeq" id="WP_307632500.1">
    <property type="nucleotide sequence ID" value="NZ_JAPHEH010000001.1"/>
</dbReference>
<comment type="subcellular location">
    <subcellularLocation>
        <location evidence="11">Cytoplasm</location>
    </subcellularLocation>
</comment>
<evidence type="ECO:0000256" key="7">
    <source>
        <dbReference type="ARBA" id="ARBA00022777"/>
    </source>
</evidence>
<comment type="caution">
    <text evidence="11">Lacks conserved residue(s) required for the propagation of feature annotation.</text>
</comment>
<comment type="subunit">
    <text evidence="11">Monomer.</text>
</comment>
<dbReference type="CDD" id="cd00464">
    <property type="entry name" value="SK"/>
    <property type="match status" value="1"/>
</dbReference>
<keyword evidence="6 11" id="KW-0547">Nucleotide-binding</keyword>
<dbReference type="PRINTS" id="PR01100">
    <property type="entry name" value="SHIKIMTKNASE"/>
</dbReference>
<dbReference type="InterPro" id="IPR000623">
    <property type="entry name" value="Shikimate_kinase/TSH1"/>
</dbReference>
<dbReference type="PROSITE" id="PS01128">
    <property type="entry name" value="SHIKIMATE_KINASE"/>
    <property type="match status" value="1"/>
</dbReference>
<evidence type="ECO:0000256" key="10">
    <source>
        <dbReference type="ARBA" id="ARBA00048567"/>
    </source>
</evidence>
<keyword evidence="11" id="KW-0963">Cytoplasm</keyword>
<evidence type="ECO:0000256" key="8">
    <source>
        <dbReference type="ARBA" id="ARBA00022840"/>
    </source>
</evidence>
<dbReference type="Proteomes" id="UP001154240">
    <property type="component" value="Unassembled WGS sequence"/>
</dbReference>
<reference evidence="12" key="1">
    <citation type="journal article" date="2022" name="bioRxiv">
        <title>Thiovibrio frasassiensisgen. nov., sp. nov., an autotrophic, elemental sulfur disproportionating bacterium isolated from sulfidic karst sediment, and proposal of Thiovibrionaceae fam. nov.</title>
        <authorList>
            <person name="Aronson H."/>
            <person name="Thomas C."/>
            <person name="Bhattacharyya M."/>
            <person name="Eckstein S."/>
            <person name="Jensen S."/>
            <person name="Barco R."/>
            <person name="Macalady J."/>
            <person name="Amend J."/>
        </authorList>
    </citation>
    <scope>NUCLEOTIDE SEQUENCE</scope>
    <source>
        <strain evidence="12">RS19-109</strain>
    </source>
</reference>
<keyword evidence="7 11" id="KW-0418">Kinase</keyword>
<dbReference type="InterPro" id="IPR027417">
    <property type="entry name" value="P-loop_NTPase"/>
</dbReference>
<dbReference type="EMBL" id="JAPHEH010000001">
    <property type="protein sequence ID" value="MDG4475527.1"/>
    <property type="molecule type" value="Genomic_DNA"/>
</dbReference>
<proteinExistence type="inferred from homology"/>
<dbReference type="HAMAP" id="MF_00109">
    <property type="entry name" value="Shikimate_kinase"/>
    <property type="match status" value="1"/>
</dbReference>
<evidence type="ECO:0000256" key="3">
    <source>
        <dbReference type="ARBA" id="ARBA00012154"/>
    </source>
</evidence>
<evidence type="ECO:0000313" key="13">
    <source>
        <dbReference type="Proteomes" id="UP001154240"/>
    </source>
</evidence>
<comment type="pathway">
    <text evidence="1 11">Metabolic intermediate biosynthesis; chorismate biosynthesis; chorismate from D-erythrose 4-phosphate and phosphoenolpyruvate: step 5/7.</text>
</comment>
<reference evidence="12" key="2">
    <citation type="submission" date="2022-10" db="EMBL/GenBank/DDBJ databases">
        <authorList>
            <person name="Aronson H.S."/>
        </authorList>
    </citation>
    <scope>NUCLEOTIDE SEQUENCE</scope>
    <source>
        <strain evidence="12">RS19-109</strain>
    </source>
</reference>
<keyword evidence="5 11" id="KW-0808">Transferase</keyword>
<feature type="binding site" evidence="11">
    <location>
        <position position="61"/>
    </location>
    <ligand>
        <name>substrate</name>
    </ligand>
</feature>
<comment type="caution">
    <text evidence="12">The sequence shown here is derived from an EMBL/GenBank/DDBJ whole genome shotgun (WGS) entry which is preliminary data.</text>
</comment>